<feature type="compositionally biased region" description="Basic and acidic residues" evidence="1">
    <location>
        <begin position="14"/>
        <end position="23"/>
    </location>
</feature>
<reference evidence="2" key="1">
    <citation type="submission" date="2020-11" db="EMBL/GenBank/DDBJ databases">
        <title>Adaptations for nitrogen fixation in a non-lichenized fungal sporocarp promotes dispersal by wood-feeding termites.</title>
        <authorList>
            <consortium name="DOE Joint Genome Institute"/>
            <person name="Koch R.A."/>
            <person name="Yoon G."/>
            <person name="Arayal U."/>
            <person name="Lail K."/>
            <person name="Amirebrahimi M."/>
            <person name="Labutti K."/>
            <person name="Lipzen A."/>
            <person name="Riley R."/>
            <person name="Barry K."/>
            <person name="Henrissat B."/>
            <person name="Grigoriev I.V."/>
            <person name="Herr J.R."/>
            <person name="Aime M.C."/>
        </authorList>
    </citation>
    <scope>NUCLEOTIDE SEQUENCE</scope>
    <source>
        <strain evidence="2">MCA 3950</strain>
    </source>
</reference>
<feature type="non-terminal residue" evidence="2">
    <location>
        <position position="1"/>
    </location>
</feature>
<dbReference type="GeneID" id="66109868"/>
<keyword evidence="3" id="KW-1185">Reference proteome</keyword>
<evidence type="ECO:0000313" key="2">
    <source>
        <dbReference type="EMBL" id="KAG7439813.1"/>
    </source>
</evidence>
<dbReference type="EMBL" id="MU250583">
    <property type="protein sequence ID" value="KAG7439813.1"/>
    <property type="molecule type" value="Genomic_DNA"/>
</dbReference>
<feature type="region of interest" description="Disordered" evidence="1">
    <location>
        <begin position="1"/>
        <end position="70"/>
    </location>
</feature>
<dbReference type="Proteomes" id="UP000812287">
    <property type="component" value="Unassembled WGS sequence"/>
</dbReference>
<feature type="compositionally biased region" description="Polar residues" evidence="1">
    <location>
        <begin position="55"/>
        <end position="70"/>
    </location>
</feature>
<evidence type="ECO:0000256" key="1">
    <source>
        <dbReference type="SAM" id="MobiDB-lite"/>
    </source>
</evidence>
<gene>
    <name evidence="2" type="ORF">BT62DRAFT_938605</name>
</gene>
<name>A0A9P7VF61_9AGAR</name>
<organism evidence="2 3">
    <name type="scientific">Guyanagaster necrorhizus</name>
    <dbReference type="NCBI Taxonomy" id="856835"/>
    <lineage>
        <taxon>Eukaryota</taxon>
        <taxon>Fungi</taxon>
        <taxon>Dikarya</taxon>
        <taxon>Basidiomycota</taxon>
        <taxon>Agaricomycotina</taxon>
        <taxon>Agaricomycetes</taxon>
        <taxon>Agaricomycetidae</taxon>
        <taxon>Agaricales</taxon>
        <taxon>Marasmiineae</taxon>
        <taxon>Physalacriaceae</taxon>
        <taxon>Guyanagaster</taxon>
    </lineage>
</organism>
<feature type="compositionally biased region" description="Polar residues" evidence="1">
    <location>
        <begin position="1"/>
        <end position="12"/>
    </location>
</feature>
<comment type="caution">
    <text evidence="2">The sequence shown here is derived from an EMBL/GenBank/DDBJ whole genome shotgun (WGS) entry which is preliminary data.</text>
</comment>
<sequence length="70" mass="7934">IKRQSLTRQQELLTGEREDKASKPEINSQKRLTVRKQSLSHLEMQDESGNEEETSGTNVSHKSASAETQH</sequence>
<protein>
    <submittedName>
        <fullName evidence="2">Uncharacterized protein</fullName>
    </submittedName>
</protein>
<feature type="compositionally biased region" description="Acidic residues" evidence="1">
    <location>
        <begin position="45"/>
        <end position="54"/>
    </location>
</feature>
<proteinExistence type="predicted"/>
<evidence type="ECO:0000313" key="3">
    <source>
        <dbReference type="Proteomes" id="UP000812287"/>
    </source>
</evidence>
<dbReference type="RefSeq" id="XP_043033313.1">
    <property type="nucleotide sequence ID" value="XM_043187571.1"/>
</dbReference>
<accession>A0A9P7VF61</accession>
<feature type="compositionally biased region" description="Polar residues" evidence="1">
    <location>
        <begin position="25"/>
        <end position="40"/>
    </location>
</feature>
<dbReference type="AlphaFoldDB" id="A0A9P7VF61"/>